<dbReference type="PANTHER" id="PTHR48100">
    <property type="entry name" value="BROAD-SPECIFICITY PHOSPHATASE YOR283W-RELATED"/>
    <property type="match status" value="1"/>
</dbReference>
<dbReference type="SMART" id="SM00855">
    <property type="entry name" value="PGAM"/>
    <property type="match status" value="1"/>
</dbReference>
<dbReference type="CDD" id="cd07067">
    <property type="entry name" value="HP_PGM_like"/>
    <property type="match status" value="1"/>
</dbReference>
<dbReference type="GO" id="GO:0016791">
    <property type="term" value="F:phosphatase activity"/>
    <property type="evidence" value="ECO:0007669"/>
    <property type="project" value="TreeGrafter"/>
</dbReference>
<accession>A0A3N4Q1R2</accession>
<dbReference type="GO" id="GO:0005737">
    <property type="term" value="C:cytoplasm"/>
    <property type="evidence" value="ECO:0007669"/>
    <property type="project" value="TreeGrafter"/>
</dbReference>
<gene>
    <name evidence="1" type="ORF">EGT74_06290</name>
</gene>
<reference evidence="1 2" key="1">
    <citation type="submission" date="2018-11" db="EMBL/GenBank/DDBJ databases">
        <title>Chitinophaga lutea sp.nov., isolate from arsenic contaminated soil.</title>
        <authorList>
            <person name="Zong Y."/>
        </authorList>
    </citation>
    <scope>NUCLEOTIDE SEQUENCE [LARGE SCALE GENOMIC DNA]</scope>
    <source>
        <strain evidence="1 2">ZY74</strain>
    </source>
</reference>
<keyword evidence="2" id="KW-1185">Reference proteome</keyword>
<dbReference type="InterPro" id="IPR029033">
    <property type="entry name" value="His_PPase_superfam"/>
</dbReference>
<proteinExistence type="predicted"/>
<dbReference type="Gene3D" id="3.40.50.1240">
    <property type="entry name" value="Phosphoglycerate mutase-like"/>
    <property type="match status" value="1"/>
</dbReference>
<sequence>MDIFLIRHTTPAVTYGTCYGFADLDLASTFAEEAGRVQGILPDKNFTVYASPLQRCSKLAAFLFGQTFRTDERLKEVNFGDWEMKTWDDIAVTTAKTWMADYLHEPVPNGESYTQLYNRSIAAFKELTASGKDTALVTHGGVIRSVLAYATGTPIEQSYDLRVEYGRAVHLHLNGNGLDVKGVNL</sequence>
<dbReference type="OrthoDB" id="9782128at2"/>
<name>A0A3N4Q1R2_9BACT</name>
<dbReference type="RefSeq" id="WP_123845655.1">
    <property type="nucleotide sequence ID" value="NZ_RPDH01000001.1"/>
</dbReference>
<evidence type="ECO:0000313" key="1">
    <source>
        <dbReference type="EMBL" id="RPE13139.1"/>
    </source>
</evidence>
<dbReference type="Proteomes" id="UP000278351">
    <property type="component" value="Unassembled WGS sequence"/>
</dbReference>
<dbReference type="InterPro" id="IPR050275">
    <property type="entry name" value="PGM_Phosphatase"/>
</dbReference>
<organism evidence="1 2">
    <name type="scientific">Chitinophaga lutea</name>
    <dbReference type="NCBI Taxonomy" id="2488634"/>
    <lineage>
        <taxon>Bacteria</taxon>
        <taxon>Pseudomonadati</taxon>
        <taxon>Bacteroidota</taxon>
        <taxon>Chitinophagia</taxon>
        <taxon>Chitinophagales</taxon>
        <taxon>Chitinophagaceae</taxon>
        <taxon>Chitinophaga</taxon>
    </lineage>
</organism>
<dbReference type="InterPro" id="IPR013078">
    <property type="entry name" value="His_Pase_superF_clade-1"/>
</dbReference>
<evidence type="ECO:0000313" key="2">
    <source>
        <dbReference type="Proteomes" id="UP000278351"/>
    </source>
</evidence>
<dbReference type="Pfam" id="PF00300">
    <property type="entry name" value="His_Phos_1"/>
    <property type="match status" value="1"/>
</dbReference>
<protein>
    <submittedName>
        <fullName evidence="1">Alpha-ribazole phosphatase</fullName>
    </submittedName>
</protein>
<dbReference type="SUPFAM" id="SSF53254">
    <property type="entry name" value="Phosphoglycerate mutase-like"/>
    <property type="match status" value="1"/>
</dbReference>
<dbReference type="AlphaFoldDB" id="A0A3N4Q1R2"/>
<dbReference type="PANTHER" id="PTHR48100:SF1">
    <property type="entry name" value="HISTIDINE PHOSPHATASE FAMILY PROTEIN-RELATED"/>
    <property type="match status" value="1"/>
</dbReference>
<comment type="caution">
    <text evidence="1">The sequence shown here is derived from an EMBL/GenBank/DDBJ whole genome shotgun (WGS) entry which is preliminary data.</text>
</comment>
<dbReference type="EMBL" id="RPDH01000001">
    <property type="protein sequence ID" value="RPE13139.1"/>
    <property type="molecule type" value="Genomic_DNA"/>
</dbReference>